<dbReference type="GO" id="GO:0022857">
    <property type="term" value="F:transmembrane transporter activity"/>
    <property type="evidence" value="ECO:0007669"/>
    <property type="project" value="InterPro"/>
</dbReference>
<keyword evidence="9" id="KW-1185">Reference proteome</keyword>
<dbReference type="InterPro" id="IPR036259">
    <property type="entry name" value="MFS_trans_sf"/>
</dbReference>
<comment type="caution">
    <text evidence="8">The sequence shown here is derived from an EMBL/GenBank/DDBJ whole genome shotgun (WGS) entry which is preliminary data.</text>
</comment>
<comment type="subcellular location">
    <subcellularLocation>
        <location evidence="1">Membrane</location>
        <topology evidence="1">Multi-pass membrane protein</topology>
    </subcellularLocation>
</comment>
<dbReference type="EMBL" id="PDLN01000005">
    <property type="protein sequence ID" value="RDW85853.1"/>
    <property type="molecule type" value="Genomic_DNA"/>
</dbReference>
<dbReference type="SUPFAM" id="SSF103473">
    <property type="entry name" value="MFS general substrate transporter"/>
    <property type="match status" value="1"/>
</dbReference>
<evidence type="ECO:0000256" key="5">
    <source>
        <dbReference type="SAM" id="MobiDB-lite"/>
    </source>
</evidence>
<evidence type="ECO:0000259" key="7">
    <source>
        <dbReference type="PROSITE" id="PS50850"/>
    </source>
</evidence>
<keyword evidence="4 6" id="KW-0472">Membrane</keyword>
<dbReference type="FunFam" id="1.20.1250.20:FF:000011">
    <property type="entry name" value="MFS multidrug transporter, putative"/>
    <property type="match status" value="1"/>
</dbReference>
<feature type="transmembrane region" description="Helical" evidence="6">
    <location>
        <begin position="366"/>
        <end position="385"/>
    </location>
</feature>
<dbReference type="PANTHER" id="PTHR23502:SF60">
    <property type="entry name" value="MAJOR FACILITATOR SUPERFAMILY (MFS) PROFILE DOMAIN-CONTAINING PROTEIN-RELATED"/>
    <property type="match status" value="1"/>
</dbReference>
<evidence type="ECO:0000256" key="2">
    <source>
        <dbReference type="ARBA" id="ARBA00022692"/>
    </source>
</evidence>
<accession>A0A3D8SHS8</accession>
<dbReference type="OrthoDB" id="6770063at2759"/>
<evidence type="ECO:0000313" key="8">
    <source>
        <dbReference type="EMBL" id="RDW85853.1"/>
    </source>
</evidence>
<gene>
    <name evidence="8" type="ORF">BP5796_04178</name>
</gene>
<feature type="transmembrane region" description="Helical" evidence="6">
    <location>
        <begin position="123"/>
        <end position="141"/>
    </location>
</feature>
<dbReference type="CDD" id="cd17323">
    <property type="entry name" value="MFS_Tpo1_MDR_like"/>
    <property type="match status" value="1"/>
</dbReference>
<keyword evidence="2 6" id="KW-0812">Transmembrane</keyword>
<feature type="transmembrane region" description="Helical" evidence="6">
    <location>
        <begin position="325"/>
        <end position="345"/>
    </location>
</feature>
<dbReference type="AlphaFoldDB" id="A0A3D8SHS8"/>
<feature type="transmembrane region" description="Helical" evidence="6">
    <location>
        <begin position="55"/>
        <end position="81"/>
    </location>
</feature>
<dbReference type="Proteomes" id="UP000256328">
    <property type="component" value="Unassembled WGS sequence"/>
</dbReference>
<dbReference type="GO" id="GO:0140115">
    <property type="term" value="P:export across plasma membrane"/>
    <property type="evidence" value="ECO:0007669"/>
    <property type="project" value="UniProtKB-ARBA"/>
</dbReference>
<dbReference type="Pfam" id="PF07690">
    <property type="entry name" value="MFS_1"/>
    <property type="match status" value="1"/>
</dbReference>
<dbReference type="PROSITE" id="PS50850">
    <property type="entry name" value="MFS"/>
    <property type="match status" value="1"/>
</dbReference>
<dbReference type="PROSITE" id="PS00216">
    <property type="entry name" value="SUGAR_TRANSPORT_1"/>
    <property type="match status" value="1"/>
</dbReference>
<dbReference type="Gene3D" id="1.20.1250.20">
    <property type="entry name" value="MFS general substrate transporter like domains"/>
    <property type="match status" value="1"/>
</dbReference>
<sequence>MHSTSDEKSSEAVIAKPSDAQIREEELDGQAEILISWTSPTDPHNPHNWPSHRKWTITLLVSFGSLVTLMSGSVLAPAIPVMSKDLRITASEAQLALSIFVLAFSVGPIVLAPLSEIYGRRPIWLYGGIWYLIWNTVCGFADNKTLIIVGRLFAGLGAAGEYSVCQPILSDVWNPEERGKAYAISTFLPLLGPALGPIIGGVVTDKLGWPWLFFVISIFDGMLIIYALTMFHESYGPKILSQKAKAMNKRGDQEYTTEHDRAAPTISQQLSMGLTRPARLLATQPILQLMSLYLAYNFGILYIVLSTFATLWTERYHQPVSVSGLHYLALVIGYTIAAQVGGKVTDRVWAHLQKKAKAHAVPEYRVPLMIPGAVLLPIGLFWYGWAAEARIMWIVPDIGIMVFGCGIILGTQAMQAYVLDSCPRYTASAVAGAQLPRGFAAFAFPIFAPKMYSTLGYGWGNSLLAFTFMAIGLPAPLLLWKFGARLRARGKPQW</sequence>
<dbReference type="InterPro" id="IPR020846">
    <property type="entry name" value="MFS_dom"/>
</dbReference>
<feature type="region of interest" description="Disordered" evidence="5">
    <location>
        <begin position="1"/>
        <end position="21"/>
    </location>
</feature>
<feature type="transmembrane region" description="Helical" evidence="6">
    <location>
        <begin position="93"/>
        <end position="111"/>
    </location>
</feature>
<name>A0A3D8SHS8_9HELO</name>
<dbReference type="PANTHER" id="PTHR23502">
    <property type="entry name" value="MAJOR FACILITATOR SUPERFAMILY"/>
    <property type="match status" value="1"/>
</dbReference>
<organism evidence="8 9">
    <name type="scientific">Coleophoma crateriformis</name>
    <dbReference type="NCBI Taxonomy" id="565419"/>
    <lineage>
        <taxon>Eukaryota</taxon>
        <taxon>Fungi</taxon>
        <taxon>Dikarya</taxon>
        <taxon>Ascomycota</taxon>
        <taxon>Pezizomycotina</taxon>
        <taxon>Leotiomycetes</taxon>
        <taxon>Helotiales</taxon>
        <taxon>Dermateaceae</taxon>
        <taxon>Coleophoma</taxon>
    </lineage>
</organism>
<protein>
    <recommendedName>
        <fullName evidence="7">Major facilitator superfamily (MFS) profile domain-containing protein</fullName>
    </recommendedName>
</protein>
<feature type="transmembrane region" description="Helical" evidence="6">
    <location>
        <begin position="425"/>
        <end position="447"/>
    </location>
</feature>
<feature type="transmembrane region" description="Helical" evidence="6">
    <location>
        <begin position="181"/>
        <end position="203"/>
    </location>
</feature>
<dbReference type="GO" id="GO:0042908">
    <property type="term" value="P:xenobiotic transport"/>
    <property type="evidence" value="ECO:0007669"/>
    <property type="project" value="UniProtKB-ARBA"/>
</dbReference>
<dbReference type="InterPro" id="IPR005829">
    <property type="entry name" value="Sugar_transporter_CS"/>
</dbReference>
<keyword evidence="3 6" id="KW-1133">Transmembrane helix</keyword>
<evidence type="ECO:0000256" key="1">
    <source>
        <dbReference type="ARBA" id="ARBA00004141"/>
    </source>
</evidence>
<feature type="transmembrane region" description="Helical" evidence="6">
    <location>
        <begin position="286"/>
        <end position="305"/>
    </location>
</feature>
<feature type="transmembrane region" description="Helical" evidence="6">
    <location>
        <begin position="459"/>
        <end position="480"/>
    </location>
</feature>
<dbReference type="InterPro" id="IPR011701">
    <property type="entry name" value="MFS"/>
</dbReference>
<evidence type="ECO:0000256" key="6">
    <source>
        <dbReference type="SAM" id="Phobius"/>
    </source>
</evidence>
<proteinExistence type="predicted"/>
<dbReference type="GO" id="GO:0016020">
    <property type="term" value="C:membrane"/>
    <property type="evidence" value="ECO:0007669"/>
    <property type="project" value="UniProtKB-SubCell"/>
</dbReference>
<evidence type="ECO:0000313" key="9">
    <source>
        <dbReference type="Proteomes" id="UP000256328"/>
    </source>
</evidence>
<feature type="transmembrane region" description="Helical" evidence="6">
    <location>
        <begin position="209"/>
        <end position="228"/>
    </location>
</feature>
<feature type="compositionally biased region" description="Basic and acidic residues" evidence="5">
    <location>
        <begin position="1"/>
        <end position="10"/>
    </location>
</feature>
<evidence type="ECO:0000256" key="4">
    <source>
        <dbReference type="ARBA" id="ARBA00023136"/>
    </source>
</evidence>
<evidence type="ECO:0000256" key="3">
    <source>
        <dbReference type="ARBA" id="ARBA00022989"/>
    </source>
</evidence>
<feature type="transmembrane region" description="Helical" evidence="6">
    <location>
        <begin position="391"/>
        <end position="413"/>
    </location>
</feature>
<reference evidence="8 9" key="1">
    <citation type="journal article" date="2018" name="IMA Fungus">
        <title>IMA Genome-F 9: Draft genome sequence of Annulohypoxylon stygium, Aspergillus mulundensis, Berkeleyomyces basicola (syn. Thielaviopsis basicola), Ceratocystis smalleyi, two Cercospora beticola strains, Coleophoma cylindrospora, Fusarium fracticaudum, Phialophora cf. hyalina, and Morchella septimelata.</title>
        <authorList>
            <person name="Wingfield B.D."/>
            <person name="Bills G.F."/>
            <person name="Dong Y."/>
            <person name="Huang W."/>
            <person name="Nel W.J."/>
            <person name="Swalarsk-Parry B.S."/>
            <person name="Vaghefi N."/>
            <person name="Wilken P.M."/>
            <person name="An Z."/>
            <person name="de Beer Z.W."/>
            <person name="De Vos L."/>
            <person name="Chen L."/>
            <person name="Duong T.A."/>
            <person name="Gao Y."/>
            <person name="Hammerbacher A."/>
            <person name="Kikkert J.R."/>
            <person name="Li Y."/>
            <person name="Li H."/>
            <person name="Li K."/>
            <person name="Li Q."/>
            <person name="Liu X."/>
            <person name="Ma X."/>
            <person name="Naidoo K."/>
            <person name="Pethybridge S.J."/>
            <person name="Sun J."/>
            <person name="Steenkamp E.T."/>
            <person name="van der Nest M.A."/>
            <person name="van Wyk S."/>
            <person name="Wingfield M.J."/>
            <person name="Xiong C."/>
            <person name="Yue Q."/>
            <person name="Zhang X."/>
        </authorList>
    </citation>
    <scope>NUCLEOTIDE SEQUENCE [LARGE SCALE GENOMIC DNA]</scope>
    <source>
        <strain evidence="8 9">BP5796</strain>
    </source>
</reference>
<feature type="domain" description="Major facilitator superfamily (MFS) profile" evidence="7">
    <location>
        <begin position="57"/>
        <end position="487"/>
    </location>
</feature>